<feature type="domain" description="Alanine dehydrogenase/pyridine nucleotide transhydrogenase N-terminal" evidence="4">
    <location>
        <begin position="7"/>
        <end position="167"/>
    </location>
</feature>
<feature type="region of interest" description="Disordered" evidence="3">
    <location>
        <begin position="1"/>
        <end position="22"/>
    </location>
</feature>
<evidence type="ECO:0000313" key="6">
    <source>
        <dbReference type="Proteomes" id="UP001219355"/>
    </source>
</evidence>
<keyword evidence="2" id="KW-0028">Amino-acid biosynthesis</keyword>
<sequence>MASTTLHLRAEDKPLEHRSALTPSTTRALVDAGYTVKVERSPTSALRKRIFPDEEFEKAGAELVPEGSWVNAPKDSIIVGLKELDETKNFPLVHDHVTFAHCFKNQGGWEKALGRWSRGGGVLYDLEFLQVRGFLALGFSELKKTDVYLQDDSGRRVAAFGYHAGFAGAALSLKAWAWQLEHPDGTPLPGVDEFTDGKGYYVNEGEMISQICADVERGAKIAGRKPRVLIIGALGRCGR</sequence>
<evidence type="ECO:0000313" key="5">
    <source>
        <dbReference type="EMBL" id="WEW58387.1"/>
    </source>
</evidence>
<dbReference type="PANTHER" id="PTHR11133:SF23">
    <property type="entry name" value="SACCHAROPINE DEHYDROGENASE [NAD(+), L-LYSINE-FORMING]"/>
    <property type="match status" value="1"/>
</dbReference>
<dbReference type="GO" id="GO:0005737">
    <property type="term" value="C:cytoplasm"/>
    <property type="evidence" value="ECO:0007669"/>
    <property type="project" value="TreeGrafter"/>
</dbReference>
<gene>
    <name evidence="5" type="primary">LYS1_2</name>
    <name evidence="5" type="ORF">PRK78_003855</name>
</gene>
<dbReference type="SUPFAM" id="SSF52283">
    <property type="entry name" value="Formate/glycerate dehydrogenase catalytic domain-like"/>
    <property type="match status" value="1"/>
</dbReference>
<evidence type="ECO:0000259" key="4">
    <source>
        <dbReference type="SMART" id="SM01003"/>
    </source>
</evidence>
<dbReference type="GO" id="GO:0004753">
    <property type="term" value="F:saccharopine dehydrogenase activity"/>
    <property type="evidence" value="ECO:0007669"/>
    <property type="project" value="TreeGrafter"/>
</dbReference>
<keyword evidence="6" id="KW-1185">Reference proteome</keyword>
<dbReference type="InterPro" id="IPR051168">
    <property type="entry name" value="AASS"/>
</dbReference>
<organism evidence="5 6">
    <name type="scientific">Emydomyces testavorans</name>
    <dbReference type="NCBI Taxonomy" id="2070801"/>
    <lineage>
        <taxon>Eukaryota</taxon>
        <taxon>Fungi</taxon>
        <taxon>Dikarya</taxon>
        <taxon>Ascomycota</taxon>
        <taxon>Pezizomycotina</taxon>
        <taxon>Eurotiomycetes</taxon>
        <taxon>Eurotiomycetidae</taxon>
        <taxon>Onygenales</taxon>
        <taxon>Nannizziopsiaceae</taxon>
        <taxon>Emydomyces</taxon>
    </lineage>
</organism>
<dbReference type="AlphaFoldDB" id="A0AAF0DIV0"/>
<dbReference type="EMBL" id="CP120628">
    <property type="protein sequence ID" value="WEW58387.1"/>
    <property type="molecule type" value="Genomic_DNA"/>
</dbReference>
<dbReference type="Pfam" id="PF05222">
    <property type="entry name" value="AlaDh_PNT_N"/>
    <property type="match status" value="1"/>
</dbReference>
<dbReference type="Proteomes" id="UP001219355">
    <property type="component" value="Chromosome 2"/>
</dbReference>
<dbReference type="FunFam" id="3.40.50.720:FF:000627">
    <property type="entry name" value="Saccharopine dehydrogenase [NAD(+), L-lysine-forming]"/>
    <property type="match status" value="1"/>
</dbReference>
<evidence type="ECO:0000256" key="3">
    <source>
        <dbReference type="SAM" id="MobiDB-lite"/>
    </source>
</evidence>
<reference evidence="5" key="1">
    <citation type="submission" date="2023-03" db="EMBL/GenBank/DDBJ databases">
        <title>Emydomyces testavorans Genome Sequence.</title>
        <authorList>
            <person name="Hoyer L."/>
        </authorList>
    </citation>
    <scope>NUCLEOTIDE SEQUENCE</scope>
    <source>
        <strain evidence="5">16-2883</strain>
    </source>
</reference>
<dbReference type="GO" id="GO:0019878">
    <property type="term" value="P:lysine biosynthetic process via aminoadipic acid"/>
    <property type="evidence" value="ECO:0007669"/>
    <property type="project" value="TreeGrafter"/>
</dbReference>
<keyword evidence="1" id="KW-0560">Oxidoreductase</keyword>
<protein>
    <submittedName>
        <fullName evidence="5">Saccharopine dehydrogenase</fullName>
    </submittedName>
</protein>
<keyword evidence="2" id="KW-0457">Lysine biosynthesis</keyword>
<accession>A0AAF0DIV0</accession>
<proteinExistence type="predicted"/>
<dbReference type="PANTHER" id="PTHR11133">
    <property type="entry name" value="SACCHAROPINE DEHYDROGENASE"/>
    <property type="match status" value="1"/>
</dbReference>
<name>A0AAF0DIV0_9EURO</name>
<evidence type="ECO:0000256" key="1">
    <source>
        <dbReference type="ARBA" id="ARBA00023002"/>
    </source>
</evidence>
<dbReference type="InterPro" id="IPR007886">
    <property type="entry name" value="AlaDH/PNT_N"/>
</dbReference>
<evidence type="ECO:0000256" key="2">
    <source>
        <dbReference type="ARBA" id="ARBA00023154"/>
    </source>
</evidence>
<feature type="compositionally biased region" description="Basic and acidic residues" evidence="3">
    <location>
        <begin position="8"/>
        <end position="19"/>
    </location>
</feature>
<dbReference type="Gene3D" id="3.40.50.720">
    <property type="entry name" value="NAD(P)-binding Rossmann-like Domain"/>
    <property type="match status" value="2"/>
</dbReference>
<dbReference type="SMART" id="SM01003">
    <property type="entry name" value="AlaDh_PNT_N"/>
    <property type="match status" value="1"/>
</dbReference>